<dbReference type="RefSeq" id="WP_192744164.1">
    <property type="nucleotide sequence ID" value="NZ_JADBEJ010000004.1"/>
</dbReference>
<accession>A0ABR9L6U8</accession>
<dbReference type="Proteomes" id="UP000656548">
    <property type="component" value="Unassembled WGS sequence"/>
</dbReference>
<evidence type="ECO:0000313" key="2">
    <source>
        <dbReference type="Proteomes" id="UP000656548"/>
    </source>
</evidence>
<name>A0ABR9L6U8_9PSEU</name>
<sequence length="48" mass="4953">MSSTGFPARPAACFLSADSAVLLTRGGVLYKGESGVADHNAIRASRDK</sequence>
<gene>
    <name evidence="1" type="ORF">H4W30_003324</name>
</gene>
<protein>
    <submittedName>
        <fullName evidence="1">Uncharacterized protein</fullName>
    </submittedName>
</protein>
<evidence type="ECO:0000313" key="1">
    <source>
        <dbReference type="EMBL" id="MBE1576277.1"/>
    </source>
</evidence>
<comment type="caution">
    <text evidence="1">The sequence shown here is derived from an EMBL/GenBank/DDBJ whole genome shotgun (WGS) entry which is preliminary data.</text>
</comment>
<organism evidence="1 2">
    <name type="scientific">Amycolatopsis roodepoortensis</name>
    <dbReference type="NCBI Taxonomy" id="700274"/>
    <lineage>
        <taxon>Bacteria</taxon>
        <taxon>Bacillati</taxon>
        <taxon>Actinomycetota</taxon>
        <taxon>Actinomycetes</taxon>
        <taxon>Pseudonocardiales</taxon>
        <taxon>Pseudonocardiaceae</taxon>
        <taxon>Amycolatopsis</taxon>
    </lineage>
</organism>
<proteinExistence type="predicted"/>
<reference evidence="1 2" key="1">
    <citation type="submission" date="2020-10" db="EMBL/GenBank/DDBJ databases">
        <title>Sequencing the genomes of 1000 actinobacteria strains.</title>
        <authorList>
            <person name="Klenk H.-P."/>
        </authorList>
    </citation>
    <scope>NUCLEOTIDE SEQUENCE [LARGE SCALE GENOMIC DNA]</scope>
    <source>
        <strain evidence="1 2">DSM 46661</strain>
    </source>
</reference>
<keyword evidence="2" id="KW-1185">Reference proteome</keyword>
<dbReference type="EMBL" id="JADBEJ010000004">
    <property type="protein sequence ID" value="MBE1576277.1"/>
    <property type="molecule type" value="Genomic_DNA"/>
</dbReference>